<dbReference type="Gene3D" id="2.40.160.60">
    <property type="entry name" value="Outer membrane protein transport protein (OMPP1/FadL/TodX)"/>
    <property type="match status" value="1"/>
</dbReference>
<proteinExistence type="predicted"/>
<organism evidence="2 3">
    <name type="scientific">Geotalea uraniireducens (strain Rf4)</name>
    <name type="common">Geobacter uraniireducens</name>
    <dbReference type="NCBI Taxonomy" id="351605"/>
    <lineage>
        <taxon>Bacteria</taxon>
        <taxon>Pseudomonadati</taxon>
        <taxon>Thermodesulfobacteriota</taxon>
        <taxon>Desulfuromonadia</taxon>
        <taxon>Geobacterales</taxon>
        <taxon>Geobacteraceae</taxon>
        <taxon>Geotalea</taxon>
    </lineage>
</organism>
<evidence type="ECO:0000313" key="2">
    <source>
        <dbReference type="EMBL" id="ABQ28548.1"/>
    </source>
</evidence>
<accession>A5G9T0</accession>
<dbReference type="Pfam" id="PF13729">
    <property type="entry name" value="TraF_2"/>
    <property type="match status" value="1"/>
</dbReference>
<feature type="chain" id="PRO_5002682127" evidence="1">
    <location>
        <begin position="23"/>
        <end position="509"/>
    </location>
</feature>
<name>A5G9T0_GEOUR</name>
<evidence type="ECO:0000256" key="1">
    <source>
        <dbReference type="SAM" id="SignalP"/>
    </source>
</evidence>
<dbReference type="KEGG" id="gur:Gura_4405"/>
<dbReference type="STRING" id="351605.Gura_4405"/>
<evidence type="ECO:0000313" key="3">
    <source>
        <dbReference type="Proteomes" id="UP000006695"/>
    </source>
</evidence>
<keyword evidence="3" id="KW-1185">Reference proteome</keyword>
<keyword evidence="1" id="KW-0732">Signal</keyword>
<dbReference type="AlphaFoldDB" id="A5G9T0"/>
<protein>
    <submittedName>
        <fullName evidence="2">Uncharacterized protein</fullName>
    </submittedName>
</protein>
<dbReference type="HOGENOM" id="CLU_546011_0_0_7"/>
<dbReference type="InterPro" id="IPR032811">
    <property type="entry name" value="Put_conjugal_transfer"/>
</dbReference>
<dbReference type="Proteomes" id="UP000006695">
    <property type="component" value="Chromosome"/>
</dbReference>
<feature type="signal peptide" evidence="1">
    <location>
        <begin position="1"/>
        <end position="22"/>
    </location>
</feature>
<dbReference type="EMBL" id="CP000698">
    <property type="protein sequence ID" value="ABQ28548.1"/>
    <property type="molecule type" value="Genomic_DNA"/>
</dbReference>
<dbReference type="RefSeq" id="WP_011941174.1">
    <property type="nucleotide sequence ID" value="NC_009483.1"/>
</dbReference>
<reference evidence="2 3" key="1">
    <citation type="submission" date="2007-05" db="EMBL/GenBank/DDBJ databases">
        <title>Complete sequence of Geobacter uraniireducens Rf4.</title>
        <authorList>
            <consortium name="US DOE Joint Genome Institute"/>
            <person name="Copeland A."/>
            <person name="Lucas S."/>
            <person name="Lapidus A."/>
            <person name="Barry K."/>
            <person name="Detter J.C."/>
            <person name="Glavina del Rio T."/>
            <person name="Hammon N."/>
            <person name="Israni S."/>
            <person name="Dalin E."/>
            <person name="Tice H."/>
            <person name="Pitluck S."/>
            <person name="Chertkov O."/>
            <person name="Brettin T."/>
            <person name="Bruce D."/>
            <person name="Han C."/>
            <person name="Schmutz J."/>
            <person name="Larimer F."/>
            <person name="Land M."/>
            <person name="Hauser L."/>
            <person name="Kyrpides N."/>
            <person name="Mikhailova N."/>
            <person name="Shelobolina E."/>
            <person name="Aklujkar M."/>
            <person name="Lovley D."/>
            <person name="Richardson P."/>
        </authorList>
    </citation>
    <scope>NUCLEOTIDE SEQUENCE [LARGE SCALE GENOMIC DNA]</scope>
    <source>
        <strain evidence="2 3">Rf4</strain>
    </source>
</reference>
<gene>
    <name evidence="2" type="ordered locus">Gura_4405</name>
</gene>
<sequence>MKRNICMFLSLFMVAATGTAMGAEFQPMGTLGIGGAGVARTYDAYAPYWNPAGLAFSDKSFTSRIDVSVGLKVNDGLADNVDLLGNMNFDKFSKISGTSSPQDVTDTVKAITILNDIKEKKGTLAVNGNAVFGFQINHVAFGAFGTIEGFAQPEPDTVNILPQQDNTNVQVTPAEFAAPTIGAAPSTQFFGADTGPTSLRGQINSALTSNGFTATEANGLVNATDAQMTGSGMSPQQVASTLISMATTFTAPPPSDPTKAPTLDNNTTSVLTRSLAYIEFPLSYGHAFNLGSFGTLGLGATAKVIAGRVYQSQTYLMKSGSTVTSSDITKELTKNFKDSTNFGFDLGALWRYSDWFNVGIVAKNLNTPEFDAPDIKNKKGDVLVGSGGKVRLKPQVRMGVSFDPYKWLTLAADLDLTENETVVAAEGFKNRTVGGGFEWHGLSWFKLRGGMYSNIADGGIGPTATAGLTFGTKWFNMDIDGAYSLDTALYEGKTYPQEARVQAQFNFLF</sequence>